<evidence type="ECO:0000313" key="5">
    <source>
        <dbReference type="Proteomes" id="UP000028194"/>
    </source>
</evidence>
<comment type="subcellular location">
    <subcellularLocation>
        <location evidence="1">Membrane</location>
        <topology evidence="1">Multi-pass membrane protein</topology>
    </subcellularLocation>
</comment>
<feature type="compositionally biased region" description="Low complexity" evidence="2">
    <location>
        <begin position="47"/>
        <end position="68"/>
    </location>
</feature>
<dbReference type="GO" id="GO:0005524">
    <property type="term" value="F:ATP binding"/>
    <property type="evidence" value="ECO:0007669"/>
    <property type="project" value="InterPro"/>
</dbReference>
<dbReference type="GO" id="GO:0006508">
    <property type="term" value="P:proteolysis"/>
    <property type="evidence" value="ECO:0007669"/>
    <property type="project" value="UniProtKB-KW"/>
</dbReference>
<organism evidence="4 5">
    <name type="scientific">Candidatus Nitrososphaera evergladensis SR1</name>
    <dbReference type="NCBI Taxonomy" id="1459636"/>
    <lineage>
        <taxon>Archaea</taxon>
        <taxon>Nitrososphaerota</taxon>
        <taxon>Nitrososphaeria</taxon>
        <taxon>Nitrososphaerales</taxon>
        <taxon>Nitrososphaeraceae</taxon>
        <taxon>Nitrososphaera</taxon>
    </lineage>
</organism>
<dbReference type="EMBL" id="CP007174">
    <property type="protein sequence ID" value="AIF82433.1"/>
    <property type="molecule type" value="Genomic_DNA"/>
</dbReference>
<protein>
    <submittedName>
        <fullName evidence="4">Archaeal serine protease</fullName>
    </submittedName>
</protein>
<dbReference type="GO" id="GO:0004252">
    <property type="term" value="F:serine-type endopeptidase activity"/>
    <property type="evidence" value="ECO:0007669"/>
    <property type="project" value="InterPro"/>
</dbReference>
<accession>A0A075MMF6</accession>
<dbReference type="InterPro" id="IPR027065">
    <property type="entry name" value="Lon_Prtase"/>
</dbReference>
<keyword evidence="5" id="KW-1185">Reference proteome</keyword>
<dbReference type="SUPFAM" id="SSF54211">
    <property type="entry name" value="Ribosomal protein S5 domain 2-like"/>
    <property type="match status" value="1"/>
</dbReference>
<evidence type="ECO:0000313" key="4">
    <source>
        <dbReference type="EMBL" id="AIF82433.1"/>
    </source>
</evidence>
<sequence length="320" mass="33880">MTAKITILLGILIIASAFANVYLYQKTASLENTVTQLQNTNRKLTDSLGNANSNNNNNNQNSTTIGSSSPPPPATGVLPPTSNRSQQQNSKFLLNTTSQSITAVAVKAVPVTDGFFQTVQYQGVAIDITVDIRDNGKGLVLVNTEIPTGVDFQTSARTAVKVAQSMTKADLSNKDVIFSIKSKGGNSTSTDLQAVDGPSAGAAMTALLAAELGAIGNNNAELKQDVVMTGTIEPDGTIGPVGGVPEKAIAAGQYGAKIFLVPSGQAVYNEQTCEKKQEGIFIYQTCRSQEKPLSDYTEKNYGMKVIEVKNIKDALTYFQS</sequence>
<dbReference type="OrthoDB" id="15525at2157"/>
<dbReference type="InterPro" id="IPR014721">
    <property type="entry name" value="Ribsml_uS5_D2-typ_fold_subgr"/>
</dbReference>
<dbReference type="Gene3D" id="3.30.230.10">
    <property type="match status" value="1"/>
</dbReference>
<keyword evidence="4" id="KW-0378">Hydrolase</keyword>
<dbReference type="Pfam" id="PF05362">
    <property type="entry name" value="Lon_C"/>
    <property type="match status" value="1"/>
</dbReference>
<dbReference type="InterPro" id="IPR020568">
    <property type="entry name" value="Ribosomal_Su5_D2-typ_SF"/>
</dbReference>
<evidence type="ECO:0000256" key="2">
    <source>
        <dbReference type="SAM" id="MobiDB-lite"/>
    </source>
</evidence>
<gene>
    <name evidence="4" type="ORF">NTE_00351</name>
</gene>
<keyword evidence="4" id="KW-0645">Protease</keyword>
<dbReference type="HOGENOM" id="CLU_867689_0_0_2"/>
<dbReference type="KEGG" id="nev:NTE_00351"/>
<dbReference type="PANTHER" id="PTHR10046">
    <property type="entry name" value="ATP DEPENDENT LON PROTEASE FAMILY MEMBER"/>
    <property type="match status" value="1"/>
</dbReference>
<feature type="region of interest" description="Disordered" evidence="2">
    <location>
        <begin position="44"/>
        <end position="88"/>
    </location>
</feature>
<dbReference type="Proteomes" id="UP000028194">
    <property type="component" value="Chromosome"/>
</dbReference>
<dbReference type="GO" id="GO:0004176">
    <property type="term" value="F:ATP-dependent peptidase activity"/>
    <property type="evidence" value="ECO:0007669"/>
    <property type="project" value="InterPro"/>
</dbReference>
<dbReference type="eggNOG" id="arCOG01937">
    <property type="taxonomic scope" value="Archaea"/>
</dbReference>
<evidence type="ECO:0000259" key="3">
    <source>
        <dbReference type="Pfam" id="PF05362"/>
    </source>
</evidence>
<dbReference type="RefSeq" id="WP_148699409.1">
    <property type="nucleotide sequence ID" value="NZ_CP007174.1"/>
</dbReference>
<feature type="domain" description="Lon proteolytic" evidence="3">
    <location>
        <begin position="196"/>
        <end position="265"/>
    </location>
</feature>
<dbReference type="InterPro" id="IPR008269">
    <property type="entry name" value="Lon_proteolytic"/>
</dbReference>
<proteinExistence type="predicted"/>
<dbReference type="GeneID" id="41596241"/>
<name>A0A075MMF6_9ARCH</name>
<dbReference type="GO" id="GO:0016020">
    <property type="term" value="C:membrane"/>
    <property type="evidence" value="ECO:0007669"/>
    <property type="project" value="UniProtKB-SubCell"/>
</dbReference>
<reference evidence="4 5" key="1">
    <citation type="journal article" date="2014" name="PLoS ONE">
        <title>Genome Sequence of Candidatus Nitrososphaera evergladensis from Group I.1b Enriched from Everglades Soil Reveals Novel Genomic Features of the Ammonia-Oxidizing Archaea.</title>
        <authorList>
            <person name="Zhalnina K.V."/>
            <person name="Dias R."/>
            <person name="Leonard M.T."/>
            <person name="Dorr de Quadros P."/>
            <person name="Camargo F.A."/>
            <person name="Drew J.C."/>
            <person name="Farmerie W.G."/>
            <person name="Daroub S.H."/>
            <person name="Triplett E.W."/>
        </authorList>
    </citation>
    <scope>NUCLEOTIDE SEQUENCE [LARGE SCALE GENOMIC DNA]</scope>
    <source>
        <strain evidence="4 5">SR1</strain>
    </source>
</reference>
<evidence type="ECO:0000256" key="1">
    <source>
        <dbReference type="ARBA" id="ARBA00004141"/>
    </source>
</evidence>
<dbReference type="AlphaFoldDB" id="A0A075MMF6"/>
<dbReference type="GO" id="GO:0030163">
    <property type="term" value="P:protein catabolic process"/>
    <property type="evidence" value="ECO:0007669"/>
    <property type="project" value="InterPro"/>
</dbReference>